<evidence type="ECO:0008006" key="4">
    <source>
        <dbReference type="Google" id="ProtNLM"/>
    </source>
</evidence>
<evidence type="ECO:0000256" key="1">
    <source>
        <dbReference type="SAM" id="SignalP"/>
    </source>
</evidence>
<feature type="chain" id="PRO_5020320243" description="Lipoprotein" evidence="1">
    <location>
        <begin position="30"/>
        <end position="321"/>
    </location>
</feature>
<evidence type="ECO:0000313" key="2">
    <source>
        <dbReference type="EMBL" id="RZS75940.1"/>
    </source>
</evidence>
<dbReference type="PROSITE" id="PS51257">
    <property type="entry name" value="PROKAR_LIPOPROTEIN"/>
    <property type="match status" value="1"/>
</dbReference>
<proteinExistence type="predicted"/>
<dbReference type="AlphaFoldDB" id="A0A4Q7N4M5"/>
<keyword evidence="1" id="KW-0732">Signal</keyword>
<evidence type="ECO:0000313" key="3">
    <source>
        <dbReference type="Proteomes" id="UP000293874"/>
    </source>
</evidence>
<protein>
    <recommendedName>
        <fullName evidence="4">Lipoprotein</fullName>
    </recommendedName>
</protein>
<accession>A0A4Q7N4M5</accession>
<reference evidence="2 3" key="1">
    <citation type="submission" date="2019-02" db="EMBL/GenBank/DDBJ databases">
        <title>Genomic Encyclopedia of Type Strains, Phase IV (KMG-IV): sequencing the most valuable type-strain genomes for metagenomic binning, comparative biology and taxonomic classification.</title>
        <authorList>
            <person name="Goeker M."/>
        </authorList>
    </citation>
    <scope>NUCLEOTIDE SEQUENCE [LARGE SCALE GENOMIC DNA]</scope>
    <source>
        <strain evidence="2 3">DSM 18116</strain>
    </source>
</reference>
<keyword evidence="3" id="KW-1185">Reference proteome</keyword>
<dbReference type="EMBL" id="SGXA01000001">
    <property type="protein sequence ID" value="RZS75940.1"/>
    <property type="molecule type" value="Genomic_DNA"/>
</dbReference>
<dbReference type="RefSeq" id="WP_130540272.1">
    <property type="nucleotide sequence ID" value="NZ_CP042431.1"/>
</dbReference>
<sequence length="321" mass="36162">MKLYNRQKPATLILSCCLLAGLLFTVSCRKEKSPAPSNEDKNYFVIEDNPNDPVDHSIYTFFKNTGIATFYNDSIYKKRVSKEGETPARYAYIKLSLNYSPVGSANVFSKPLTSRNNIQPLLQLMETEMVPKLPSAGIIPSIYLLDSFSYNQVGKIQIFHGITSISGFNTVGIKVEDVGTMNEEERKMYAASLLAGIAVRRITDGYGSQLQKEFFSLSREATRAIIPVDIYSGYVWLLILAPGMEPSPKDIGFLFYPIFDFPLGDYPNMPLETEDLRAFLTAVFYYTPQEFTDLHPNETLVLKKFGIIRNIAKEAGFKIPD</sequence>
<organism evidence="2 3">
    <name type="scientific">Pseudobacter ginsenosidimutans</name>
    <dbReference type="NCBI Taxonomy" id="661488"/>
    <lineage>
        <taxon>Bacteria</taxon>
        <taxon>Pseudomonadati</taxon>
        <taxon>Bacteroidota</taxon>
        <taxon>Chitinophagia</taxon>
        <taxon>Chitinophagales</taxon>
        <taxon>Chitinophagaceae</taxon>
        <taxon>Pseudobacter</taxon>
    </lineage>
</organism>
<name>A0A4Q7N4M5_9BACT</name>
<dbReference type="OrthoDB" id="636744at2"/>
<comment type="caution">
    <text evidence="2">The sequence shown here is derived from an EMBL/GenBank/DDBJ whole genome shotgun (WGS) entry which is preliminary data.</text>
</comment>
<gene>
    <name evidence="2" type="ORF">EV199_1816</name>
</gene>
<dbReference type="Proteomes" id="UP000293874">
    <property type="component" value="Unassembled WGS sequence"/>
</dbReference>
<feature type="signal peptide" evidence="1">
    <location>
        <begin position="1"/>
        <end position="29"/>
    </location>
</feature>